<evidence type="ECO:0000313" key="7">
    <source>
        <dbReference type="EMBL" id="SDL41208.1"/>
    </source>
</evidence>
<feature type="transmembrane region" description="Helical" evidence="6">
    <location>
        <begin position="98"/>
        <end position="117"/>
    </location>
</feature>
<dbReference type="STRING" id="525640.SAMN04487971_11055"/>
<proteinExistence type="predicted"/>
<evidence type="ECO:0000256" key="4">
    <source>
        <dbReference type="ARBA" id="ARBA00022989"/>
    </source>
</evidence>
<gene>
    <name evidence="7" type="ORF">SAMN04487971_11055</name>
</gene>
<dbReference type="Proteomes" id="UP000199555">
    <property type="component" value="Unassembled WGS sequence"/>
</dbReference>
<dbReference type="PANTHER" id="PTHR32196:SF19">
    <property type="entry name" value="GALACTOFURANOSE TRANSPORTER PERMEASE PROTEIN YTFT"/>
    <property type="match status" value="1"/>
</dbReference>
<keyword evidence="2" id="KW-1003">Cell membrane</keyword>
<keyword evidence="8" id="KW-1185">Reference proteome</keyword>
<feature type="transmembrane region" description="Helical" evidence="6">
    <location>
        <begin position="272"/>
        <end position="293"/>
    </location>
</feature>
<dbReference type="Pfam" id="PF02653">
    <property type="entry name" value="BPD_transp_2"/>
    <property type="match status" value="1"/>
</dbReference>
<feature type="transmembrane region" description="Helical" evidence="6">
    <location>
        <begin position="53"/>
        <end position="86"/>
    </location>
</feature>
<sequence length="333" mass="33963">MTLPAGLARILPMLATLALLVAAISLVSPGFLDISVANGRLYGSPIDVLNRGAPVALLAIGMTLVIATGGIDLSVGAVMAICGAVAAKMVTLGYPLPLTLLAALATGAACGLWNGLLVSVLRIQPIIATLILMVAGRGIAQLVTEGAILTFSDPGFAFLGSGAILSVPFPVLLWTAAAVGTILVLRRTALGFLIEAVGVNARAAYRAGVNTRATIIAVYVVSGLCAALAGLVVTADIRGADANNAGLWLELDAILAVVIGGNSLLGGRFSIVASLIGAMITQTVNTGILLAGFPPEYNLLIKAWIVLVILLVQSPRLRPLLARRRASRQGTPT</sequence>
<evidence type="ECO:0000313" key="8">
    <source>
        <dbReference type="Proteomes" id="UP000199555"/>
    </source>
</evidence>
<dbReference type="PANTHER" id="PTHR32196">
    <property type="entry name" value="ABC TRANSPORTER PERMEASE PROTEIN YPHD-RELATED-RELATED"/>
    <property type="match status" value="1"/>
</dbReference>
<feature type="transmembrane region" description="Helical" evidence="6">
    <location>
        <begin position="245"/>
        <end position="265"/>
    </location>
</feature>
<name>A0A1G9JUL2_9RHOB</name>
<dbReference type="GO" id="GO:0005886">
    <property type="term" value="C:plasma membrane"/>
    <property type="evidence" value="ECO:0007669"/>
    <property type="project" value="UniProtKB-SubCell"/>
</dbReference>
<organism evidence="7 8">
    <name type="scientific">Paracoccus chinensis</name>
    <dbReference type="NCBI Taxonomy" id="525640"/>
    <lineage>
        <taxon>Bacteria</taxon>
        <taxon>Pseudomonadati</taxon>
        <taxon>Pseudomonadota</taxon>
        <taxon>Alphaproteobacteria</taxon>
        <taxon>Rhodobacterales</taxon>
        <taxon>Paracoccaceae</taxon>
        <taxon>Paracoccus</taxon>
    </lineage>
</organism>
<dbReference type="AlphaFoldDB" id="A0A1G9JUL2"/>
<evidence type="ECO:0000256" key="5">
    <source>
        <dbReference type="ARBA" id="ARBA00023136"/>
    </source>
</evidence>
<feature type="transmembrane region" description="Helical" evidence="6">
    <location>
        <begin position="213"/>
        <end position="233"/>
    </location>
</feature>
<keyword evidence="7" id="KW-0813">Transport</keyword>
<dbReference type="InterPro" id="IPR001851">
    <property type="entry name" value="ABC_transp_permease"/>
</dbReference>
<comment type="subcellular location">
    <subcellularLocation>
        <location evidence="1">Cell membrane</location>
        <topology evidence="1">Multi-pass membrane protein</topology>
    </subcellularLocation>
</comment>
<evidence type="ECO:0000256" key="6">
    <source>
        <dbReference type="SAM" id="Phobius"/>
    </source>
</evidence>
<feature type="transmembrane region" description="Helical" evidence="6">
    <location>
        <begin position="299"/>
        <end position="317"/>
    </location>
</feature>
<keyword evidence="3 6" id="KW-0812">Transmembrane</keyword>
<keyword evidence="7" id="KW-0762">Sugar transport</keyword>
<keyword evidence="4 6" id="KW-1133">Transmembrane helix</keyword>
<reference evidence="8" key="1">
    <citation type="submission" date="2016-10" db="EMBL/GenBank/DDBJ databases">
        <authorList>
            <person name="Varghese N."/>
            <person name="Submissions S."/>
        </authorList>
    </citation>
    <scope>NUCLEOTIDE SEQUENCE [LARGE SCALE GENOMIC DNA]</scope>
    <source>
        <strain evidence="8">CGMCC 1.7655</strain>
    </source>
</reference>
<keyword evidence="5 6" id="KW-0472">Membrane</keyword>
<feature type="transmembrane region" description="Helical" evidence="6">
    <location>
        <begin position="156"/>
        <end position="177"/>
    </location>
</feature>
<dbReference type="CDD" id="cd06579">
    <property type="entry name" value="TM_PBP1_transp_AraH_like"/>
    <property type="match status" value="1"/>
</dbReference>
<accession>A0A1G9JUL2</accession>
<evidence type="ECO:0000256" key="1">
    <source>
        <dbReference type="ARBA" id="ARBA00004651"/>
    </source>
</evidence>
<feature type="transmembrane region" description="Helical" evidence="6">
    <location>
        <begin position="123"/>
        <end position="144"/>
    </location>
</feature>
<protein>
    <submittedName>
        <fullName evidence="7">Simple sugar transport system permease protein</fullName>
    </submittedName>
</protein>
<evidence type="ECO:0000256" key="2">
    <source>
        <dbReference type="ARBA" id="ARBA00022475"/>
    </source>
</evidence>
<dbReference type="OrthoDB" id="192433at2"/>
<dbReference type="EMBL" id="FNGE01000010">
    <property type="protein sequence ID" value="SDL41208.1"/>
    <property type="molecule type" value="Genomic_DNA"/>
</dbReference>
<dbReference type="GO" id="GO:0022857">
    <property type="term" value="F:transmembrane transporter activity"/>
    <property type="evidence" value="ECO:0007669"/>
    <property type="project" value="InterPro"/>
</dbReference>
<dbReference type="RefSeq" id="WP_090756231.1">
    <property type="nucleotide sequence ID" value="NZ_FNGE01000010.1"/>
</dbReference>
<evidence type="ECO:0000256" key="3">
    <source>
        <dbReference type="ARBA" id="ARBA00022692"/>
    </source>
</evidence>